<evidence type="ECO:0000313" key="10">
    <source>
        <dbReference type="Proteomes" id="UP001556367"/>
    </source>
</evidence>
<dbReference type="InterPro" id="IPR007272">
    <property type="entry name" value="Sulf_transp_TsuA/YedE"/>
</dbReference>
<keyword evidence="4" id="KW-0997">Cell inner membrane</keyword>
<evidence type="ECO:0000256" key="5">
    <source>
        <dbReference type="ARBA" id="ARBA00022692"/>
    </source>
</evidence>
<dbReference type="Proteomes" id="UP001556367">
    <property type="component" value="Unassembled WGS sequence"/>
</dbReference>
<evidence type="ECO:0000256" key="1">
    <source>
        <dbReference type="ARBA" id="ARBA00004429"/>
    </source>
</evidence>
<feature type="transmembrane region" description="Helical" evidence="8">
    <location>
        <begin position="148"/>
        <end position="164"/>
    </location>
</feature>
<sequence length="328" mass="34092">MATPVQSFVGGLGLALSVHSLLVLNGRTFGVSGFIHSAATGDDEGMSAVAGLLAGGMVIGLLEGSGPEAFTGGVSKAILSGMLIGIGTKLSNGCTSGHMICGLSRLSFRSLVATISFFCTAAITTHILYSDTLTYNGAFDWSIGRNGWWLILLYVAALTPPLIFHRSPTRSCETPSELFLKRNTTAFCTAFSFAVALRLSNLSNSIRVLSFLILPFHSAFDPSLAFLAVGALPLATLLYHLYRGRSSSSPGAGCSVQATAYCRLILGAALFGVGWGISGTCPGPGLVNAGRSLFVGSSAKQFVAWTASVMLGGVLANSNLRQVEAFCQ</sequence>
<feature type="transmembrane region" description="Helical" evidence="8">
    <location>
        <begin position="108"/>
        <end position="128"/>
    </location>
</feature>
<feature type="transmembrane region" description="Helical" evidence="8">
    <location>
        <begin position="6"/>
        <end position="24"/>
    </location>
</feature>
<evidence type="ECO:0000256" key="3">
    <source>
        <dbReference type="ARBA" id="ARBA00022475"/>
    </source>
</evidence>
<evidence type="ECO:0000256" key="4">
    <source>
        <dbReference type="ARBA" id="ARBA00022519"/>
    </source>
</evidence>
<keyword evidence="6 8" id="KW-1133">Transmembrane helix</keyword>
<accession>A0ABR3ITJ9</accession>
<reference evidence="10" key="1">
    <citation type="submission" date="2024-06" db="EMBL/GenBank/DDBJ databases">
        <title>Multi-omics analyses provide insights into the biosynthesis of the anticancer antibiotic pleurotin in Hohenbuehelia grisea.</title>
        <authorList>
            <person name="Weaver J.A."/>
            <person name="Alberti F."/>
        </authorList>
    </citation>
    <scope>NUCLEOTIDE SEQUENCE [LARGE SCALE GENOMIC DNA]</scope>
    <source>
        <strain evidence="10">T-177</strain>
    </source>
</reference>
<feature type="transmembrane region" description="Helical" evidence="8">
    <location>
        <begin position="45"/>
        <end position="63"/>
    </location>
</feature>
<feature type="transmembrane region" description="Helical" evidence="8">
    <location>
        <begin position="185"/>
        <end position="203"/>
    </location>
</feature>
<keyword evidence="3" id="KW-1003">Cell membrane</keyword>
<evidence type="ECO:0000256" key="2">
    <source>
        <dbReference type="ARBA" id="ARBA00022448"/>
    </source>
</evidence>
<gene>
    <name evidence="9" type="ORF">HGRIS_012837</name>
</gene>
<keyword evidence="2" id="KW-0813">Transport</keyword>
<evidence type="ECO:0008006" key="11">
    <source>
        <dbReference type="Google" id="ProtNLM"/>
    </source>
</evidence>
<dbReference type="EMBL" id="JASNQZ010000015">
    <property type="protein sequence ID" value="KAL0946641.1"/>
    <property type="molecule type" value="Genomic_DNA"/>
</dbReference>
<organism evidence="9 10">
    <name type="scientific">Hohenbuehelia grisea</name>
    <dbReference type="NCBI Taxonomy" id="104357"/>
    <lineage>
        <taxon>Eukaryota</taxon>
        <taxon>Fungi</taxon>
        <taxon>Dikarya</taxon>
        <taxon>Basidiomycota</taxon>
        <taxon>Agaricomycotina</taxon>
        <taxon>Agaricomycetes</taxon>
        <taxon>Agaricomycetidae</taxon>
        <taxon>Agaricales</taxon>
        <taxon>Pleurotineae</taxon>
        <taxon>Pleurotaceae</taxon>
        <taxon>Hohenbuehelia</taxon>
    </lineage>
</organism>
<feature type="transmembrane region" description="Helical" evidence="8">
    <location>
        <begin position="223"/>
        <end position="242"/>
    </location>
</feature>
<proteinExistence type="predicted"/>
<dbReference type="PANTHER" id="PTHR30574">
    <property type="entry name" value="INNER MEMBRANE PROTEIN YEDE"/>
    <property type="match status" value="1"/>
</dbReference>
<comment type="subcellular location">
    <subcellularLocation>
        <location evidence="1">Cell inner membrane</location>
        <topology evidence="1">Multi-pass membrane protein</topology>
    </subcellularLocation>
</comment>
<comment type="caution">
    <text evidence="9">The sequence shown here is derived from an EMBL/GenBank/DDBJ whole genome shotgun (WGS) entry which is preliminary data.</text>
</comment>
<keyword evidence="10" id="KW-1185">Reference proteome</keyword>
<evidence type="ECO:0000313" key="9">
    <source>
        <dbReference type="EMBL" id="KAL0946641.1"/>
    </source>
</evidence>
<keyword evidence="7 8" id="KW-0472">Membrane</keyword>
<dbReference type="InterPro" id="IPR046513">
    <property type="entry name" value="DUF6691"/>
</dbReference>
<keyword evidence="5 8" id="KW-0812">Transmembrane</keyword>
<evidence type="ECO:0000256" key="8">
    <source>
        <dbReference type="SAM" id="Phobius"/>
    </source>
</evidence>
<evidence type="ECO:0000256" key="6">
    <source>
        <dbReference type="ARBA" id="ARBA00022989"/>
    </source>
</evidence>
<protein>
    <recommendedName>
        <fullName evidence="11">Sulphur transport domain-containing protein</fullName>
    </recommendedName>
</protein>
<evidence type="ECO:0000256" key="7">
    <source>
        <dbReference type="ARBA" id="ARBA00023136"/>
    </source>
</evidence>
<dbReference type="Pfam" id="PF04143">
    <property type="entry name" value="Sulf_transp"/>
    <property type="match status" value="1"/>
</dbReference>
<name>A0ABR3ITJ9_9AGAR</name>
<dbReference type="Pfam" id="PF20398">
    <property type="entry name" value="DUF6691"/>
    <property type="match status" value="1"/>
</dbReference>
<dbReference type="PANTHER" id="PTHR30574:SF1">
    <property type="entry name" value="SULPHUR TRANSPORT DOMAIN-CONTAINING PROTEIN"/>
    <property type="match status" value="1"/>
</dbReference>